<organism evidence="2 3">
    <name type="scientific">Pristionchus entomophagus</name>
    <dbReference type="NCBI Taxonomy" id="358040"/>
    <lineage>
        <taxon>Eukaryota</taxon>
        <taxon>Metazoa</taxon>
        <taxon>Ecdysozoa</taxon>
        <taxon>Nematoda</taxon>
        <taxon>Chromadorea</taxon>
        <taxon>Rhabditida</taxon>
        <taxon>Rhabditina</taxon>
        <taxon>Diplogasteromorpha</taxon>
        <taxon>Diplogasteroidea</taxon>
        <taxon>Neodiplogasteridae</taxon>
        <taxon>Pristionchus</taxon>
    </lineage>
</organism>
<sequence>STTLSILLLFQMYTPLLISLFLSISFPLSVNGSDEEMGGSSVSGVAVTCYSELEECLATCEQSCYVVDHCNDSPSEMVACAPNTIQMILLTLGFVGLPGMIVLTLVFVVLLLGCCCTICFCSPCCLCAILVKKRRERNQRNIATQSGVALLPKA</sequence>
<dbReference type="AlphaFoldDB" id="A0AAV5UDA0"/>
<protein>
    <submittedName>
        <fullName evidence="2">Uncharacterized protein</fullName>
    </submittedName>
</protein>
<feature type="transmembrane region" description="Helical" evidence="1">
    <location>
        <begin position="100"/>
        <end position="131"/>
    </location>
</feature>
<gene>
    <name evidence="2" type="ORF">PENTCL1PPCAC_26442</name>
</gene>
<keyword evidence="1" id="KW-0812">Transmembrane</keyword>
<evidence type="ECO:0000256" key="1">
    <source>
        <dbReference type="SAM" id="Phobius"/>
    </source>
</evidence>
<accession>A0AAV5UDA0</accession>
<keyword evidence="1" id="KW-1133">Transmembrane helix</keyword>
<evidence type="ECO:0000313" key="2">
    <source>
        <dbReference type="EMBL" id="GMT04268.1"/>
    </source>
</evidence>
<evidence type="ECO:0000313" key="3">
    <source>
        <dbReference type="Proteomes" id="UP001432027"/>
    </source>
</evidence>
<dbReference type="Proteomes" id="UP001432027">
    <property type="component" value="Unassembled WGS sequence"/>
</dbReference>
<proteinExistence type="predicted"/>
<feature type="non-terminal residue" evidence="2">
    <location>
        <position position="1"/>
    </location>
</feature>
<keyword evidence="1" id="KW-0472">Membrane</keyword>
<keyword evidence="3" id="KW-1185">Reference proteome</keyword>
<dbReference type="EMBL" id="BTSX01000006">
    <property type="protein sequence ID" value="GMT04268.1"/>
    <property type="molecule type" value="Genomic_DNA"/>
</dbReference>
<feature type="transmembrane region" description="Helical" evidence="1">
    <location>
        <begin position="7"/>
        <end position="28"/>
    </location>
</feature>
<comment type="caution">
    <text evidence="2">The sequence shown here is derived from an EMBL/GenBank/DDBJ whole genome shotgun (WGS) entry which is preliminary data.</text>
</comment>
<name>A0AAV5UDA0_9BILA</name>
<reference evidence="2" key="1">
    <citation type="submission" date="2023-10" db="EMBL/GenBank/DDBJ databases">
        <title>Genome assembly of Pristionchus species.</title>
        <authorList>
            <person name="Yoshida K."/>
            <person name="Sommer R.J."/>
        </authorList>
    </citation>
    <scope>NUCLEOTIDE SEQUENCE</scope>
    <source>
        <strain evidence="2">RS0144</strain>
    </source>
</reference>